<dbReference type="Pfam" id="PF03713">
    <property type="entry name" value="DUF305"/>
    <property type="match status" value="1"/>
</dbReference>
<dbReference type="PANTHER" id="PTHR36933">
    <property type="entry name" value="SLL0788 PROTEIN"/>
    <property type="match status" value="1"/>
</dbReference>
<dbReference type="AlphaFoldDB" id="A0A6J6B320"/>
<protein>
    <submittedName>
        <fullName evidence="2">Unannotated protein</fullName>
    </submittedName>
</protein>
<gene>
    <name evidence="2" type="ORF">UFOPK1425_00154</name>
    <name evidence="3" type="ORF">UFOPK1842_00549</name>
</gene>
<dbReference type="InterPro" id="IPR005183">
    <property type="entry name" value="DUF305_CopM-like"/>
</dbReference>
<feature type="domain" description="DUF305" evidence="1">
    <location>
        <begin position="37"/>
        <end position="176"/>
    </location>
</feature>
<dbReference type="EMBL" id="CAEZUQ010000052">
    <property type="protein sequence ID" value="CAB4606995.1"/>
    <property type="molecule type" value="Genomic_DNA"/>
</dbReference>
<proteinExistence type="predicted"/>
<reference evidence="2" key="1">
    <citation type="submission" date="2020-05" db="EMBL/GenBank/DDBJ databases">
        <authorList>
            <person name="Chiriac C."/>
            <person name="Salcher M."/>
            <person name="Ghai R."/>
            <person name="Kavagutti S V."/>
        </authorList>
    </citation>
    <scope>NUCLEOTIDE SEQUENCE</scope>
</reference>
<sequence>MFKKFIVALTFVAFILTPSEASASSHAKSLQNLGMEEIMFAQMMIPHHEQAISMSETALKKSRSQEILKLSRQINRLQSSEVSQLTYWLTATDSSMTMDHDMKMSGMLTTKELTSLKRLTGTDFDRTFLQLMIKHHQGAIEMLGLISDSSNAEALALSKAIKSAQSKEISTMKQLLKKLK</sequence>
<dbReference type="InterPro" id="IPR012347">
    <property type="entry name" value="Ferritin-like"/>
</dbReference>
<name>A0A6J6B320_9ZZZZ</name>
<dbReference type="PANTHER" id="PTHR36933:SF1">
    <property type="entry name" value="SLL0788 PROTEIN"/>
    <property type="match status" value="1"/>
</dbReference>
<organism evidence="2">
    <name type="scientific">freshwater metagenome</name>
    <dbReference type="NCBI Taxonomy" id="449393"/>
    <lineage>
        <taxon>unclassified sequences</taxon>
        <taxon>metagenomes</taxon>
        <taxon>ecological metagenomes</taxon>
    </lineage>
</organism>
<evidence type="ECO:0000313" key="3">
    <source>
        <dbReference type="EMBL" id="CAB4606995.1"/>
    </source>
</evidence>
<dbReference type="EMBL" id="CAEZSJ010000015">
    <property type="protein sequence ID" value="CAB4533235.1"/>
    <property type="molecule type" value="Genomic_DNA"/>
</dbReference>
<evidence type="ECO:0000313" key="2">
    <source>
        <dbReference type="EMBL" id="CAB4533235.1"/>
    </source>
</evidence>
<accession>A0A6J6B320</accession>
<dbReference type="Gene3D" id="1.20.1260.10">
    <property type="match status" value="1"/>
</dbReference>
<evidence type="ECO:0000259" key="1">
    <source>
        <dbReference type="Pfam" id="PF03713"/>
    </source>
</evidence>